<dbReference type="EMBL" id="MBFR01000038">
    <property type="protein sequence ID" value="PVU96199.1"/>
    <property type="molecule type" value="Genomic_DNA"/>
</dbReference>
<dbReference type="STRING" id="133385.A0A2T9YV56"/>
<dbReference type="CDD" id="cd03696">
    <property type="entry name" value="SelB_II"/>
    <property type="match status" value="1"/>
</dbReference>
<dbReference type="GO" id="GO:0005525">
    <property type="term" value="F:GTP binding"/>
    <property type="evidence" value="ECO:0007669"/>
    <property type="project" value="InterPro"/>
</dbReference>
<dbReference type="InterPro" id="IPR000795">
    <property type="entry name" value="T_Tr_GTP-bd_dom"/>
</dbReference>
<dbReference type="InterPro" id="IPR050055">
    <property type="entry name" value="EF-Tu_GTPase"/>
</dbReference>
<dbReference type="InterPro" id="IPR049394">
    <property type="entry name" value="eEFSec_C"/>
</dbReference>
<feature type="domain" description="Tr-type G" evidence="1">
    <location>
        <begin position="4"/>
        <end position="199"/>
    </location>
</feature>
<dbReference type="GO" id="GO:0001514">
    <property type="term" value="P:selenocysteine incorporation"/>
    <property type="evidence" value="ECO:0007669"/>
    <property type="project" value="TreeGrafter"/>
</dbReference>
<dbReference type="Pfam" id="PF21131">
    <property type="entry name" value="eEFSec_4th"/>
    <property type="match status" value="1"/>
</dbReference>
<dbReference type="GO" id="GO:0003746">
    <property type="term" value="F:translation elongation factor activity"/>
    <property type="evidence" value="ECO:0007669"/>
    <property type="project" value="TreeGrafter"/>
</dbReference>
<protein>
    <recommendedName>
        <fullName evidence="1">Tr-type G domain-containing protein</fullName>
    </recommendedName>
</protein>
<dbReference type="GO" id="GO:0003924">
    <property type="term" value="F:GTPase activity"/>
    <property type="evidence" value="ECO:0007669"/>
    <property type="project" value="InterPro"/>
</dbReference>
<keyword evidence="3" id="KW-1185">Reference proteome</keyword>
<dbReference type="NCBIfam" id="TIGR00231">
    <property type="entry name" value="small_GTP"/>
    <property type="match status" value="1"/>
</dbReference>
<dbReference type="Pfam" id="PF21208">
    <property type="entry name" value="euk_SelB_III"/>
    <property type="match status" value="1"/>
</dbReference>
<dbReference type="CDD" id="cd04094">
    <property type="entry name" value="eSelB_III"/>
    <property type="match status" value="1"/>
</dbReference>
<dbReference type="InterPro" id="IPR027417">
    <property type="entry name" value="P-loop_NTPase"/>
</dbReference>
<dbReference type="FunFam" id="2.40.30.10:FF:000052">
    <property type="entry name" value="Selenocysteine-specific elongation factor EF-Sec"/>
    <property type="match status" value="1"/>
</dbReference>
<dbReference type="Pfam" id="PF00009">
    <property type="entry name" value="GTP_EFTU"/>
    <property type="match status" value="1"/>
</dbReference>
<dbReference type="Gene3D" id="3.40.50.300">
    <property type="entry name" value="P-loop containing nucleotide triphosphate hydrolases"/>
    <property type="match status" value="1"/>
</dbReference>
<dbReference type="Proteomes" id="UP000245383">
    <property type="component" value="Unassembled WGS sequence"/>
</dbReference>
<dbReference type="PRINTS" id="PR00315">
    <property type="entry name" value="ELONGATNFCT"/>
</dbReference>
<dbReference type="Gene3D" id="2.40.30.10">
    <property type="entry name" value="Translation factors"/>
    <property type="match status" value="2"/>
</dbReference>
<dbReference type="SUPFAM" id="SSF52540">
    <property type="entry name" value="P-loop containing nucleoside triphosphate hydrolases"/>
    <property type="match status" value="1"/>
</dbReference>
<dbReference type="Pfam" id="PF03144">
    <property type="entry name" value="GTP_EFTU_D2"/>
    <property type="match status" value="1"/>
</dbReference>
<sequence length="556" mass="61391">MSSIQNFNLGILGHVDSGKTSIAKAISTLASTAAFDKNPQSLDRGITLDLGFSTFNLLIDHNVGDIQVTLIDCPGHASLIKTVIGGSQIMNAALIIIDVTKGIQTQTAECIVLAEILNLPTVIVLNKVDLLDQATLSHKLQKVTKSIQKALNSTIFHNSQYVVFSAKHANSDLTSNQYIQSLNNSIKQLVKSHFLNVPQPHEIAKNSNHISSLDSFIFAYEHCFNIKGKGTILTGTLLQGVLAVDDNVQILPSRVNSKVKSIQRFKQPVSKINIGDRAGICLAKVNSDGIERGFVATPNSIKSAQYCIANVCVIKYYQSVLKSHTSFHVSIGYDTVLAKAVFMELVPGPECAQHEDLIAPEYKIVDEIDSKTSNINHLFVYLSWNKQVFVPEKTLIIGSKLDSDNNTKSCRLAFYGKDPFLICGKAYKDWSYNDLKLFRIKNKTGNIQRIVDENTLIGIGMFGESSIIPFLGFKVDVKKEGNTIATGKIDSTFGKGEKFKIIFPPKVNIKALIEAELASHNEANKKTKISEYLDQLFLSLDYRKFISKKSLVDQKF</sequence>
<dbReference type="InterPro" id="IPR049393">
    <property type="entry name" value="eEFSec_III"/>
</dbReference>
<evidence type="ECO:0000259" key="1">
    <source>
        <dbReference type="PROSITE" id="PS51722"/>
    </source>
</evidence>
<accession>A0A2T9YV56</accession>
<gene>
    <name evidence="2" type="ORF">BB561_001328</name>
</gene>
<dbReference type="InterPro" id="IPR009000">
    <property type="entry name" value="Transl_B-barrel_sf"/>
</dbReference>
<reference evidence="2 3" key="1">
    <citation type="journal article" date="2018" name="MBio">
        <title>Comparative Genomics Reveals the Core Gene Toolbox for the Fungus-Insect Symbiosis.</title>
        <authorList>
            <person name="Wang Y."/>
            <person name="Stata M."/>
            <person name="Wang W."/>
            <person name="Stajich J.E."/>
            <person name="White M.M."/>
            <person name="Moncalvo J.M."/>
        </authorList>
    </citation>
    <scope>NUCLEOTIDE SEQUENCE [LARGE SCALE GENOMIC DNA]</scope>
    <source>
        <strain evidence="2 3">SWE-8-4</strain>
    </source>
</reference>
<dbReference type="PANTHER" id="PTHR43721">
    <property type="entry name" value="ELONGATION FACTOR TU-RELATED"/>
    <property type="match status" value="1"/>
</dbReference>
<proteinExistence type="predicted"/>
<dbReference type="InterPro" id="IPR005225">
    <property type="entry name" value="Small_GTP-bd"/>
</dbReference>
<dbReference type="AlphaFoldDB" id="A0A2T9YV56"/>
<dbReference type="PANTHER" id="PTHR43721:SF11">
    <property type="entry name" value="SELENOCYSTEINE-SPECIFIC ELONGATION FACTOR"/>
    <property type="match status" value="1"/>
</dbReference>
<evidence type="ECO:0000313" key="2">
    <source>
        <dbReference type="EMBL" id="PVU96199.1"/>
    </source>
</evidence>
<name>A0A2T9YV56_9FUNG</name>
<dbReference type="OrthoDB" id="2067at2759"/>
<dbReference type="PROSITE" id="PS51722">
    <property type="entry name" value="G_TR_2"/>
    <property type="match status" value="1"/>
</dbReference>
<dbReference type="SUPFAM" id="SSF50447">
    <property type="entry name" value="Translation proteins"/>
    <property type="match status" value="1"/>
</dbReference>
<evidence type="ECO:0000313" key="3">
    <source>
        <dbReference type="Proteomes" id="UP000245383"/>
    </source>
</evidence>
<organism evidence="2 3">
    <name type="scientific">Smittium simulii</name>
    <dbReference type="NCBI Taxonomy" id="133385"/>
    <lineage>
        <taxon>Eukaryota</taxon>
        <taxon>Fungi</taxon>
        <taxon>Fungi incertae sedis</taxon>
        <taxon>Zoopagomycota</taxon>
        <taxon>Kickxellomycotina</taxon>
        <taxon>Harpellomycetes</taxon>
        <taxon>Harpellales</taxon>
        <taxon>Legeriomycetaceae</taxon>
        <taxon>Smittium</taxon>
    </lineage>
</organism>
<dbReference type="InterPro" id="IPR004161">
    <property type="entry name" value="EFTu-like_2"/>
</dbReference>
<comment type="caution">
    <text evidence="2">The sequence shown here is derived from an EMBL/GenBank/DDBJ whole genome shotgun (WGS) entry which is preliminary data.</text>
</comment>